<proteinExistence type="inferred from homology"/>
<dbReference type="InterPro" id="IPR050325">
    <property type="entry name" value="Prot/Nucl_acid_deglycase"/>
</dbReference>
<evidence type="ECO:0000313" key="6">
    <source>
        <dbReference type="Proteomes" id="UP000033393"/>
    </source>
</evidence>
<dbReference type="PANTHER" id="PTHR48094:SF11">
    <property type="entry name" value="GLUTATHIONE-INDEPENDENT GLYOXALASE HSP31-RELATED"/>
    <property type="match status" value="1"/>
</dbReference>
<dbReference type="GO" id="GO:0019172">
    <property type="term" value="F:glyoxalase III activity"/>
    <property type="evidence" value="ECO:0007669"/>
    <property type="project" value="TreeGrafter"/>
</dbReference>
<evidence type="ECO:0000256" key="1">
    <source>
        <dbReference type="ARBA" id="ARBA00023016"/>
    </source>
</evidence>
<evidence type="ECO:0000313" key="5">
    <source>
        <dbReference type="EMBL" id="KJK34664.1"/>
    </source>
</evidence>
<dbReference type="AlphaFoldDB" id="A0A0F0GIL3"/>
<dbReference type="OrthoDB" id="9792284at2"/>
<organism evidence="5 6">
    <name type="scientific">Lentzea aerocolonigenes</name>
    <name type="common">Lechevalieria aerocolonigenes</name>
    <name type="synonym">Saccharothrix aerocolonigenes</name>
    <dbReference type="NCBI Taxonomy" id="68170"/>
    <lineage>
        <taxon>Bacteria</taxon>
        <taxon>Bacillati</taxon>
        <taxon>Actinomycetota</taxon>
        <taxon>Actinomycetes</taxon>
        <taxon>Pseudonocardiales</taxon>
        <taxon>Pseudonocardiaceae</taxon>
        <taxon>Lentzea</taxon>
    </lineage>
</organism>
<gene>
    <name evidence="5" type="ORF">UK23_43395</name>
</gene>
<dbReference type="InterPro" id="IPR002818">
    <property type="entry name" value="DJ-1/PfpI"/>
</dbReference>
<name>A0A0F0GIL3_LENAE</name>
<dbReference type="PATRIC" id="fig|68170.10.peg.1893"/>
<keyword evidence="2" id="KW-0456">Lyase</keyword>
<comment type="caution">
    <text evidence="5">The sequence shown here is derived from an EMBL/GenBank/DDBJ whole genome shotgun (WGS) entry which is preliminary data.</text>
</comment>
<keyword evidence="1" id="KW-0346">Stress response</keyword>
<sequence>MATGKILTIVTNAGEYEAVGYRTGLWLGELTHFYDHVTGEGFGVDIASPQGGHVPIDPESLSRTVLDDLGTGERYRDREFMNLLENTRKVAEIDVEEYDAIYFTGGHGVMFDFRSDELGAVTAKFYDSGRIVASVCHGAAGLLNVPLRNGDPLVKGKNVTGFSWREEELAQRADAVPFSLQDELTALGANYSVADKPFESYVVEDGRLITGQNPGSARAVAEAVVKALRG</sequence>
<evidence type="ECO:0000256" key="3">
    <source>
        <dbReference type="ARBA" id="ARBA00038493"/>
    </source>
</evidence>
<reference evidence="5 6" key="1">
    <citation type="submission" date="2015-02" db="EMBL/GenBank/DDBJ databases">
        <authorList>
            <person name="Ju K.-S."/>
            <person name="Doroghazi J.R."/>
            <person name="Metcalf W."/>
        </authorList>
    </citation>
    <scope>NUCLEOTIDE SEQUENCE [LARGE SCALE GENOMIC DNA]</scope>
    <source>
        <strain evidence="5 6">NRRL B-16140</strain>
    </source>
</reference>
<dbReference type="SUPFAM" id="SSF52317">
    <property type="entry name" value="Class I glutamine amidotransferase-like"/>
    <property type="match status" value="1"/>
</dbReference>
<dbReference type="RefSeq" id="WP_045317668.1">
    <property type="nucleotide sequence ID" value="NZ_JYJG01000455.1"/>
</dbReference>
<dbReference type="EMBL" id="JYJG01000455">
    <property type="protein sequence ID" value="KJK34664.1"/>
    <property type="molecule type" value="Genomic_DNA"/>
</dbReference>
<dbReference type="GO" id="GO:0019243">
    <property type="term" value="P:methylglyoxal catabolic process to D-lactate via S-lactoyl-glutathione"/>
    <property type="evidence" value="ECO:0007669"/>
    <property type="project" value="TreeGrafter"/>
</dbReference>
<dbReference type="Gene3D" id="3.40.50.880">
    <property type="match status" value="1"/>
</dbReference>
<dbReference type="PANTHER" id="PTHR48094">
    <property type="entry name" value="PROTEIN/NUCLEIC ACID DEGLYCASE DJ-1-RELATED"/>
    <property type="match status" value="1"/>
</dbReference>
<dbReference type="InterPro" id="IPR029062">
    <property type="entry name" value="Class_I_gatase-like"/>
</dbReference>
<feature type="domain" description="DJ-1/PfpI" evidence="4">
    <location>
        <begin position="86"/>
        <end position="226"/>
    </location>
</feature>
<dbReference type="Proteomes" id="UP000033393">
    <property type="component" value="Unassembled WGS sequence"/>
</dbReference>
<dbReference type="GO" id="GO:0005737">
    <property type="term" value="C:cytoplasm"/>
    <property type="evidence" value="ECO:0007669"/>
    <property type="project" value="TreeGrafter"/>
</dbReference>
<accession>A0A0F0GIL3</accession>
<evidence type="ECO:0000256" key="2">
    <source>
        <dbReference type="ARBA" id="ARBA00023239"/>
    </source>
</evidence>
<dbReference type="CDD" id="cd03141">
    <property type="entry name" value="GATase1_Hsp31_like"/>
    <property type="match status" value="1"/>
</dbReference>
<dbReference type="Pfam" id="PF01965">
    <property type="entry name" value="DJ-1_PfpI"/>
    <property type="match status" value="1"/>
</dbReference>
<keyword evidence="6" id="KW-1185">Reference proteome</keyword>
<comment type="similarity">
    <text evidence="3">Belongs to the peptidase C56 family. HSP31-like subfamily.</text>
</comment>
<evidence type="ECO:0000259" key="4">
    <source>
        <dbReference type="Pfam" id="PF01965"/>
    </source>
</evidence>
<protein>
    <submittedName>
        <fullName evidence="5">Thiamine biosynthesis protein ThiJ</fullName>
    </submittedName>
</protein>